<dbReference type="GO" id="GO:0006508">
    <property type="term" value="P:proteolysis"/>
    <property type="evidence" value="ECO:0007669"/>
    <property type="project" value="UniProtKB-KW"/>
</dbReference>
<keyword evidence="1" id="KW-0645">Protease</keyword>
<evidence type="ECO:0000313" key="10">
    <source>
        <dbReference type="Proteomes" id="UP000608513"/>
    </source>
</evidence>
<dbReference type="InterPro" id="IPR001818">
    <property type="entry name" value="Pept_M10_metallopeptidase"/>
</dbReference>
<dbReference type="GO" id="GO:0031012">
    <property type="term" value="C:extracellular matrix"/>
    <property type="evidence" value="ECO:0007669"/>
    <property type="project" value="InterPro"/>
</dbReference>
<evidence type="ECO:0000256" key="3">
    <source>
        <dbReference type="ARBA" id="ARBA00022801"/>
    </source>
</evidence>
<dbReference type="Pfam" id="PF00413">
    <property type="entry name" value="Peptidase_M10"/>
    <property type="match status" value="1"/>
</dbReference>
<dbReference type="RefSeq" id="WP_187074501.1">
    <property type="nucleotide sequence ID" value="NZ_JACORT010000001.1"/>
</dbReference>
<keyword evidence="4" id="KW-0862">Zinc</keyword>
<feature type="region of interest" description="Disordered" evidence="5">
    <location>
        <begin position="46"/>
        <end position="66"/>
    </location>
</feature>
<accession>A0A923MMH0</accession>
<dbReference type="EMBL" id="JACORT010000001">
    <property type="protein sequence ID" value="MBC5781755.1"/>
    <property type="molecule type" value="Genomic_DNA"/>
</dbReference>
<dbReference type="InterPro" id="IPR024079">
    <property type="entry name" value="MetalloPept_cat_dom_sf"/>
</dbReference>
<feature type="domain" description="Peptidase M10 metallopeptidase" evidence="7">
    <location>
        <begin position="169"/>
        <end position="201"/>
    </location>
</feature>
<name>A0A923MMH0_9BURK</name>
<reference evidence="9" key="1">
    <citation type="submission" date="2020-08" db="EMBL/GenBank/DDBJ databases">
        <title>Ramlibacter sp. USB13 16S ribosomal RNA gene genome sequencing and assembly.</title>
        <authorList>
            <person name="Kang M."/>
        </authorList>
    </citation>
    <scope>NUCLEOTIDE SEQUENCE</scope>
    <source>
        <strain evidence="9">USB13</strain>
    </source>
</reference>
<comment type="caution">
    <text evidence="9">The sequence shown here is derived from an EMBL/GenBank/DDBJ whole genome shotgun (WGS) entry which is preliminary data.</text>
</comment>
<feature type="domain" description="DUF4124" evidence="8">
    <location>
        <begin position="10"/>
        <end position="62"/>
    </location>
</feature>
<feature type="compositionally biased region" description="Basic and acidic residues" evidence="5">
    <location>
        <begin position="249"/>
        <end position="263"/>
    </location>
</feature>
<feature type="signal peptide" evidence="6">
    <location>
        <begin position="1"/>
        <end position="20"/>
    </location>
</feature>
<dbReference type="GO" id="GO:0004222">
    <property type="term" value="F:metalloendopeptidase activity"/>
    <property type="evidence" value="ECO:0007669"/>
    <property type="project" value="InterPro"/>
</dbReference>
<keyword evidence="3" id="KW-0378">Hydrolase</keyword>
<dbReference type="AlphaFoldDB" id="A0A923MMH0"/>
<protein>
    <submittedName>
        <fullName evidence="9">DUF4124 domain-containing protein</fullName>
    </submittedName>
</protein>
<dbReference type="InterPro" id="IPR025392">
    <property type="entry name" value="DUF4124"/>
</dbReference>
<evidence type="ECO:0000259" key="8">
    <source>
        <dbReference type="Pfam" id="PF13511"/>
    </source>
</evidence>
<feature type="region of interest" description="Disordered" evidence="5">
    <location>
        <begin position="234"/>
        <end position="263"/>
    </location>
</feature>
<dbReference type="SUPFAM" id="SSF55486">
    <property type="entry name" value="Metalloproteases ('zincins'), catalytic domain"/>
    <property type="match status" value="1"/>
</dbReference>
<evidence type="ECO:0000256" key="1">
    <source>
        <dbReference type="ARBA" id="ARBA00022670"/>
    </source>
</evidence>
<evidence type="ECO:0000256" key="4">
    <source>
        <dbReference type="ARBA" id="ARBA00022833"/>
    </source>
</evidence>
<dbReference type="GO" id="GO:0008270">
    <property type="term" value="F:zinc ion binding"/>
    <property type="evidence" value="ECO:0007669"/>
    <property type="project" value="InterPro"/>
</dbReference>
<dbReference type="Pfam" id="PF13511">
    <property type="entry name" value="DUF4124"/>
    <property type="match status" value="1"/>
</dbReference>
<feature type="chain" id="PRO_5037019576" evidence="6">
    <location>
        <begin position="21"/>
        <end position="263"/>
    </location>
</feature>
<dbReference type="Proteomes" id="UP000608513">
    <property type="component" value="Unassembled WGS sequence"/>
</dbReference>
<dbReference type="Gene3D" id="3.40.390.10">
    <property type="entry name" value="Collagenase (Catalytic Domain)"/>
    <property type="match status" value="1"/>
</dbReference>
<evidence type="ECO:0000256" key="6">
    <source>
        <dbReference type="SAM" id="SignalP"/>
    </source>
</evidence>
<sequence>MVPDALRIALLLLVAMPAAAQGVFRCQDAAGKVAYQSQPCAVGSRESQLRLRNDAPEAPTQPRVSQWKGFTPPRVAAITFYYDPAEEPVGFSSERMEADIRAAMAAWSAGCDVRLAYGGRRPARLPATPDHVPIRWAPEYMQLAHPADGRSGIAGTGSLTSGIALKPRFHESNMLSVLVHEMGHVLGLPHNHDDRQSVMSYLRDDALRRNPQPSAGDLRDCNESMKTLFGIEYRAPVDAPPPRVGPRMTDGEALERLRGSRRP</sequence>
<evidence type="ECO:0000256" key="2">
    <source>
        <dbReference type="ARBA" id="ARBA00022723"/>
    </source>
</evidence>
<evidence type="ECO:0000259" key="7">
    <source>
        <dbReference type="Pfam" id="PF00413"/>
    </source>
</evidence>
<evidence type="ECO:0000256" key="5">
    <source>
        <dbReference type="SAM" id="MobiDB-lite"/>
    </source>
</evidence>
<keyword evidence="6" id="KW-0732">Signal</keyword>
<evidence type="ECO:0000313" key="9">
    <source>
        <dbReference type="EMBL" id="MBC5781755.1"/>
    </source>
</evidence>
<keyword evidence="10" id="KW-1185">Reference proteome</keyword>
<proteinExistence type="predicted"/>
<gene>
    <name evidence="9" type="ORF">H8N03_02290</name>
</gene>
<keyword evidence="2" id="KW-0479">Metal-binding</keyword>
<organism evidence="9 10">
    <name type="scientific">Ramlibacter cellulosilyticus</name>
    <dbReference type="NCBI Taxonomy" id="2764187"/>
    <lineage>
        <taxon>Bacteria</taxon>
        <taxon>Pseudomonadati</taxon>
        <taxon>Pseudomonadota</taxon>
        <taxon>Betaproteobacteria</taxon>
        <taxon>Burkholderiales</taxon>
        <taxon>Comamonadaceae</taxon>
        <taxon>Ramlibacter</taxon>
    </lineage>
</organism>